<reference evidence="12" key="1">
    <citation type="submission" date="2011-02" db="EMBL/GenBank/DDBJ databases">
        <title>The Genome Sequence of Capsaspora owczarzaki ATCC 30864.</title>
        <authorList>
            <person name="Russ C."/>
            <person name="Cuomo C."/>
            <person name="Burger G."/>
            <person name="Gray M.W."/>
            <person name="Holland P.W.H."/>
            <person name="King N."/>
            <person name="Lang F.B.F."/>
            <person name="Roger A.J."/>
            <person name="Ruiz-Trillo I."/>
            <person name="Young S.K."/>
            <person name="Zeng Q."/>
            <person name="Gargeya S."/>
            <person name="Alvarado L."/>
            <person name="Berlin A."/>
            <person name="Chapman S.B."/>
            <person name="Chen Z."/>
            <person name="Freedman E."/>
            <person name="Gellesch M."/>
            <person name="Goldberg J."/>
            <person name="Griggs A."/>
            <person name="Gujja S."/>
            <person name="Heilman E."/>
            <person name="Heiman D."/>
            <person name="Howarth C."/>
            <person name="Mehta T."/>
            <person name="Neiman D."/>
            <person name="Pearson M."/>
            <person name="Roberts A."/>
            <person name="Saif S."/>
            <person name="Shea T."/>
            <person name="Shenoy N."/>
            <person name="Sisk P."/>
            <person name="Stolte C."/>
            <person name="Sykes S."/>
            <person name="White J."/>
            <person name="Yandava C."/>
            <person name="Haas B."/>
            <person name="Nusbaum C."/>
            <person name="Birren B."/>
        </authorList>
    </citation>
    <scope>NUCLEOTIDE SEQUENCE</scope>
    <source>
        <strain evidence="12">ATCC 30864</strain>
    </source>
</reference>
<evidence type="ECO:0000256" key="9">
    <source>
        <dbReference type="SAM" id="MobiDB-lite"/>
    </source>
</evidence>
<evidence type="ECO:0000256" key="6">
    <source>
        <dbReference type="ARBA" id="ARBA00023204"/>
    </source>
</evidence>
<accession>A0A0D2WLY0</accession>
<keyword evidence="12" id="KW-1185">Reference proteome</keyword>
<dbReference type="eggNOG" id="KOG3471">
    <property type="taxonomic scope" value="Eukaryota"/>
</dbReference>
<evidence type="ECO:0000259" key="10">
    <source>
        <dbReference type="Pfam" id="PF18307"/>
    </source>
</evidence>
<dbReference type="NCBIfam" id="TIGR00625">
    <property type="entry name" value="tfb2"/>
    <property type="match status" value="1"/>
</dbReference>
<dbReference type="GO" id="GO:0005675">
    <property type="term" value="C:transcription factor TFIIH holo complex"/>
    <property type="evidence" value="ECO:0007669"/>
    <property type="project" value="TreeGrafter"/>
</dbReference>
<name>A0A0D2WLY0_CAPO3</name>
<keyword evidence="5 8" id="KW-0804">Transcription</keyword>
<feature type="region of interest" description="Disordered" evidence="9">
    <location>
        <begin position="388"/>
        <end position="410"/>
    </location>
</feature>
<evidence type="ECO:0000256" key="2">
    <source>
        <dbReference type="ARBA" id="ARBA00007132"/>
    </source>
</evidence>
<dbReference type="GO" id="GO:0006289">
    <property type="term" value="P:nucleotide-excision repair"/>
    <property type="evidence" value="ECO:0007669"/>
    <property type="project" value="InterPro"/>
</dbReference>
<dbReference type="InterPro" id="IPR004598">
    <property type="entry name" value="TFIIH_p52/Tfb2"/>
</dbReference>
<evidence type="ECO:0000256" key="3">
    <source>
        <dbReference type="ARBA" id="ARBA00022763"/>
    </source>
</evidence>
<dbReference type="GO" id="GO:0003690">
    <property type="term" value="F:double-stranded DNA binding"/>
    <property type="evidence" value="ECO:0007669"/>
    <property type="project" value="TreeGrafter"/>
</dbReference>
<keyword evidence="6 8" id="KW-0234">DNA repair</keyword>
<dbReference type="PANTHER" id="PTHR13152:SF0">
    <property type="entry name" value="GENERAL TRANSCRIPTION FACTOR IIH SUBUNIT 4"/>
    <property type="match status" value="1"/>
</dbReference>
<gene>
    <name evidence="11" type="ORF">CAOG_002231</name>
</gene>
<dbReference type="GO" id="GO:0000439">
    <property type="term" value="C:transcription factor TFIIH core complex"/>
    <property type="evidence" value="ECO:0007669"/>
    <property type="project" value="InterPro"/>
</dbReference>
<dbReference type="OrthoDB" id="364513at2759"/>
<evidence type="ECO:0000256" key="5">
    <source>
        <dbReference type="ARBA" id="ARBA00023163"/>
    </source>
</evidence>
<evidence type="ECO:0000256" key="8">
    <source>
        <dbReference type="RuleBase" id="RU364024"/>
    </source>
</evidence>
<dbReference type="PANTHER" id="PTHR13152">
    <property type="entry name" value="TFIIH, POLYPEPTIDE 4"/>
    <property type="match status" value="1"/>
</dbReference>
<protein>
    <recommendedName>
        <fullName evidence="8">General transcription factor IIH subunit 4</fullName>
    </recommendedName>
</protein>
<dbReference type="PhylomeDB" id="A0A0D2WLY0"/>
<dbReference type="Proteomes" id="UP000008743">
    <property type="component" value="Unassembled WGS sequence"/>
</dbReference>
<dbReference type="RefSeq" id="XP_004348981.2">
    <property type="nucleotide sequence ID" value="XM_004348931.2"/>
</dbReference>
<comment type="subcellular location">
    <subcellularLocation>
        <location evidence="1 8">Nucleus</location>
    </subcellularLocation>
</comment>
<evidence type="ECO:0000313" key="11">
    <source>
        <dbReference type="EMBL" id="KJE91028.1"/>
    </source>
</evidence>
<dbReference type="FunCoup" id="A0A0D2WLY0">
    <property type="interactions" value="203"/>
</dbReference>
<keyword evidence="7 8" id="KW-0539">Nucleus</keyword>
<dbReference type="GO" id="GO:0001671">
    <property type="term" value="F:ATPase activator activity"/>
    <property type="evidence" value="ECO:0007669"/>
    <property type="project" value="InterPro"/>
</dbReference>
<feature type="domain" description="Transcription factor Tfb2 C-terminal" evidence="10">
    <location>
        <begin position="314"/>
        <end position="379"/>
    </location>
</feature>
<keyword evidence="4 8" id="KW-0805">Transcription regulation</keyword>
<dbReference type="STRING" id="595528.A0A0D2WLY0"/>
<comment type="function">
    <text evidence="8">Component of the general transcription and DNA repair factor IIH (TFIIH) core complex which is involved in general and transcription-coupled nucleotide excision repair (NER) of damaged DNA.</text>
</comment>
<dbReference type="Gene3D" id="3.30.70.2610">
    <property type="match status" value="1"/>
</dbReference>
<dbReference type="InterPro" id="IPR040662">
    <property type="entry name" value="Tfb2_C"/>
</dbReference>
<dbReference type="EMBL" id="KE346362">
    <property type="protein sequence ID" value="KJE91028.1"/>
    <property type="molecule type" value="Genomic_DNA"/>
</dbReference>
<dbReference type="InParanoid" id="A0A0D2WLY0"/>
<evidence type="ECO:0000256" key="1">
    <source>
        <dbReference type="ARBA" id="ARBA00004123"/>
    </source>
</evidence>
<proteinExistence type="inferred from homology"/>
<evidence type="ECO:0000256" key="4">
    <source>
        <dbReference type="ARBA" id="ARBA00023015"/>
    </source>
</evidence>
<keyword evidence="3 8" id="KW-0227">DNA damage</keyword>
<dbReference type="Pfam" id="PF03849">
    <property type="entry name" value="Tfb2"/>
    <property type="match status" value="1"/>
</dbReference>
<evidence type="ECO:0000256" key="7">
    <source>
        <dbReference type="ARBA" id="ARBA00023242"/>
    </source>
</evidence>
<organism evidence="11 12">
    <name type="scientific">Capsaspora owczarzaki (strain ATCC 30864)</name>
    <dbReference type="NCBI Taxonomy" id="595528"/>
    <lineage>
        <taxon>Eukaryota</taxon>
        <taxon>Filasterea</taxon>
        <taxon>Capsaspora</taxon>
    </lineage>
</organism>
<comment type="similarity">
    <text evidence="2 8">Belongs to the TFB2 family.</text>
</comment>
<dbReference type="Pfam" id="PF18307">
    <property type="entry name" value="Tfb2_C"/>
    <property type="match status" value="1"/>
</dbReference>
<dbReference type="AlphaFoldDB" id="A0A0D2WLY0"/>
<sequence>MCVHLVSCRAHLEALERLKALRIAVANDTHWLLSPSFRVGLRTALSGGGKSWAGADPLEPDAHAKDISELEQYSRARWEAVLQFMAAANTEGVTQEVVNVLIDAELISLSTTGEGAGRPVITNKGFQFLLQDVATQVWYFLTQYLNSLQKRGADPVEALALLFRLSFSTVGMDYPVEGLTEGQLDLLQHLREIGLVFRRKRTSRRFYPTPLAINLASGSAKNLDAADVKGYIVVETNFRIYAYTDSPLQLALLSLFVDLRYRFPNMVCGLLSRDSVRKALVKGLTAEQMIRFLRTHAHPQMRSRTPVLPETISDQLRLWELERNRLRVLPAVLYERFSNQREHDLLHHYGRDLGVELAHSSQHIVVTFEGHEQIKTFWQAHRQQAEADAQARQRAYEQQVAQHQASTMQP</sequence>
<evidence type="ECO:0000313" key="12">
    <source>
        <dbReference type="Proteomes" id="UP000008743"/>
    </source>
</evidence>